<feature type="transmembrane region" description="Helical" evidence="6">
    <location>
        <begin position="78"/>
        <end position="96"/>
    </location>
</feature>
<evidence type="ECO:0000256" key="2">
    <source>
        <dbReference type="ARBA" id="ARBA00007590"/>
    </source>
</evidence>
<protein>
    <submittedName>
        <fullName evidence="7">Transmembrane protein 14C</fullName>
    </submittedName>
</protein>
<dbReference type="EMBL" id="JAIZAY010000011">
    <property type="protein sequence ID" value="KAJ8033965.1"/>
    <property type="molecule type" value="Genomic_DNA"/>
</dbReference>
<evidence type="ECO:0000313" key="8">
    <source>
        <dbReference type="Proteomes" id="UP001152320"/>
    </source>
</evidence>
<dbReference type="OrthoDB" id="5620at2759"/>
<feature type="transmembrane region" description="Helical" evidence="6">
    <location>
        <begin position="54"/>
        <end position="72"/>
    </location>
</feature>
<dbReference type="InterPro" id="IPR005349">
    <property type="entry name" value="TMEM14"/>
</dbReference>
<dbReference type="PANTHER" id="PTHR12668:SF43">
    <property type="entry name" value="TRANSMEMBRANE PROTEIN 14 HOMOLOG"/>
    <property type="match status" value="1"/>
</dbReference>
<evidence type="ECO:0000256" key="5">
    <source>
        <dbReference type="ARBA" id="ARBA00023136"/>
    </source>
</evidence>
<gene>
    <name evidence="7" type="ORF">HOLleu_24362</name>
</gene>
<dbReference type="GO" id="GO:0070453">
    <property type="term" value="P:regulation of heme biosynthetic process"/>
    <property type="evidence" value="ECO:0007669"/>
    <property type="project" value="TreeGrafter"/>
</dbReference>
<dbReference type="Proteomes" id="UP001152320">
    <property type="component" value="Chromosome 11"/>
</dbReference>
<dbReference type="AlphaFoldDB" id="A0A9Q1BWK7"/>
<reference evidence="7" key="1">
    <citation type="submission" date="2021-10" db="EMBL/GenBank/DDBJ databases">
        <title>Tropical sea cucumber genome reveals ecological adaptation and Cuvierian tubules defense mechanism.</title>
        <authorList>
            <person name="Chen T."/>
        </authorList>
    </citation>
    <scope>NUCLEOTIDE SEQUENCE</scope>
    <source>
        <strain evidence="7">Nanhai2018</strain>
        <tissue evidence="7">Muscle</tissue>
    </source>
</reference>
<keyword evidence="3 6" id="KW-0812">Transmembrane</keyword>
<dbReference type="Pfam" id="PF03647">
    <property type="entry name" value="Tmemb_14"/>
    <property type="match status" value="1"/>
</dbReference>
<comment type="similarity">
    <text evidence="2">Belongs to the TMEM14 family.</text>
</comment>
<keyword evidence="8" id="KW-1185">Reference proteome</keyword>
<comment type="subcellular location">
    <subcellularLocation>
        <location evidence="1">Membrane</location>
    </subcellularLocation>
</comment>
<proteinExistence type="inferred from homology"/>
<dbReference type="InterPro" id="IPR044890">
    <property type="entry name" value="TMEM14_sf"/>
</dbReference>
<accession>A0A9Q1BWK7</accession>
<comment type="caution">
    <text evidence="7">The sequence shown here is derived from an EMBL/GenBank/DDBJ whole genome shotgun (WGS) entry which is preliminary data.</text>
</comment>
<evidence type="ECO:0000313" key="7">
    <source>
        <dbReference type="EMBL" id="KAJ8033965.1"/>
    </source>
</evidence>
<name>A0A9Q1BWK7_HOLLE</name>
<sequence>MTDIVGYGYAAVVALGGIIGYVKAGSIMSLTAGLVFGGAAAFGAMQTSKNPANYMIILGTSFALSCLMGYRYANSGKFMPAGLVAALSLMMVIRYGSRMYSA</sequence>
<dbReference type="PANTHER" id="PTHR12668">
    <property type="entry name" value="TRANSMEMBRANE PROTEIN 14, 15"/>
    <property type="match status" value="1"/>
</dbReference>
<organism evidence="7 8">
    <name type="scientific">Holothuria leucospilota</name>
    <name type="common">Black long sea cucumber</name>
    <name type="synonym">Mertensiothuria leucospilota</name>
    <dbReference type="NCBI Taxonomy" id="206669"/>
    <lineage>
        <taxon>Eukaryota</taxon>
        <taxon>Metazoa</taxon>
        <taxon>Echinodermata</taxon>
        <taxon>Eleutherozoa</taxon>
        <taxon>Echinozoa</taxon>
        <taxon>Holothuroidea</taxon>
        <taxon>Aspidochirotacea</taxon>
        <taxon>Aspidochirotida</taxon>
        <taxon>Holothuriidae</taxon>
        <taxon>Holothuria</taxon>
    </lineage>
</organism>
<evidence type="ECO:0000256" key="4">
    <source>
        <dbReference type="ARBA" id="ARBA00022989"/>
    </source>
</evidence>
<dbReference type="Gene3D" id="1.10.10.1740">
    <property type="entry name" value="Transmembrane protein 14-like"/>
    <property type="match status" value="1"/>
</dbReference>
<dbReference type="GO" id="GO:0031966">
    <property type="term" value="C:mitochondrial membrane"/>
    <property type="evidence" value="ECO:0007669"/>
    <property type="project" value="TreeGrafter"/>
</dbReference>
<evidence type="ECO:0000256" key="1">
    <source>
        <dbReference type="ARBA" id="ARBA00004370"/>
    </source>
</evidence>
<evidence type="ECO:0000256" key="3">
    <source>
        <dbReference type="ARBA" id="ARBA00022692"/>
    </source>
</evidence>
<evidence type="ECO:0000256" key="6">
    <source>
        <dbReference type="SAM" id="Phobius"/>
    </source>
</evidence>
<keyword evidence="4 6" id="KW-1133">Transmembrane helix</keyword>
<feature type="transmembrane region" description="Helical" evidence="6">
    <location>
        <begin position="12"/>
        <end position="42"/>
    </location>
</feature>
<keyword evidence="5 6" id="KW-0472">Membrane</keyword>